<dbReference type="InterPro" id="IPR001173">
    <property type="entry name" value="Glyco_trans_2-like"/>
</dbReference>
<dbReference type="Proteomes" id="UP000179069">
    <property type="component" value="Unassembled WGS sequence"/>
</dbReference>
<gene>
    <name evidence="2" type="ORF">A2785_02250</name>
</gene>
<reference evidence="2 3" key="1">
    <citation type="journal article" date="2016" name="Nat. Commun.">
        <title>Thousands of microbial genomes shed light on interconnected biogeochemical processes in an aquifer system.</title>
        <authorList>
            <person name="Anantharaman K."/>
            <person name="Brown C.T."/>
            <person name="Hug L.A."/>
            <person name="Sharon I."/>
            <person name="Castelle C.J."/>
            <person name="Probst A.J."/>
            <person name="Thomas B.C."/>
            <person name="Singh A."/>
            <person name="Wilkins M.J."/>
            <person name="Karaoz U."/>
            <person name="Brodie E.L."/>
            <person name="Williams K.H."/>
            <person name="Hubbard S.S."/>
            <person name="Banfield J.F."/>
        </authorList>
    </citation>
    <scope>NUCLEOTIDE SEQUENCE [LARGE SCALE GENOMIC DNA]</scope>
</reference>
<dbReference type="PANTHER" id="PTHR43630:SF2">
    <property type="entry name" value="GLYCOSYLTRANSFERASE"/>
    <property type="match status" value="1"/>
</dbReference>
<dbReference type="Pfam" id="PF00535">
    <property type="entry name" value="Glycos_transf_2"/>
    <property type="match status" value="1"/>
</dbReference>
<feature type="domain" description="Glycosyltransferase 2-like" evidence="1">
    <location>
        <begin position="4"/>
        <end position="133"/>
    </location>
</feature>
<dbReference type="AlphaFoldDB" id="A0A1G1VNH5"/>
<accession>A0A1G1VNH5</accession>
<evidence type="ECO:0000313" key="3">
    <source>
        <dbReference type="Proteomes" id="UP000179069"/>
    </source>
</evidence>
<proteinExistence type="predicted"/>
<dbReference type="InterPro" id="IPR029044">
    <property type="entry name" value="Nucleotide-diphossugar_trans"/>
</dbReference>
<evidence type="ECO:0000313" key="2">
    <source>
        <dbReference type="EMBL" id="OGY16935.1"/>
    </source>
</evidence>
<protein>
    <recommendedName>
        <fullName evidence="1">Glycosyltransferase 2-like domain-containing protein</fullName>
    </recommendedName>
</protein>
<dbReference type="PANTHER" id="PTHR43630">
    <property type="entry name" value="POLY-BETA-1,6-N-ACETYL-D-GLUCOSAMINE SYNTHASE"/>
    <property type="match status" value="1"/>
</dbReference>
<dbReference type="SUPFAM" id="SSF53448">
    <property type="entry name" value="Nucleotide-diphospho-sugar transferases"/>
    <property type="match status" value="1"/>
</dbReference>
<sequence>MSISIIIPTRNERRNIERLLRSIAADPHPPREVIIVDNHSTDKTREIARKTWNQHLPKKLKSYLLKSNKLMILSKGPERSQQKNAGAQKAKGSHLLFLDADMEVEPGFFTELASLVTKKVQAAVIPEHPIGSDFWSKAIALERTCYQGNELLEAPRFIEKRVFQAVGGYDPSLIAGEDWDLDERLQKQGVEIVHTTHPLLHHEVRGFLPNLKRKWYYTEHIGRYAAAHPRRFARLSGMSRLKIYEKNRDVFIRHPLLTVAFMVLKVVIYLKWQLTLHIRE</sequence>
<dbReference type="Gene3D" id="3.90.550.10">
    <property type="entry name" value="Spore Coat Polysaccharide Biosynthesis Protein SpsA, Chain A"/>
    <property type="match status" value="1"/>
</dbReference>
<comment type="caution">
    <text evidence="2">The sequence shown here is derived from an EMBL/GenBank/DDBJ whole genome shotgun (WGS) entry which is preliminary data.</text>
</comment>
<name>A0A1G1VNH5_9BACT</name>
<organism evidence="2 3">
    <name type="scientific">Candidatus Chisholmbacteria bacterium RIFCSPHIGHO2_01_FULL_49_18</name>
    <dbReference type="NCBI Taxonomy" id="1797590"/>
    <lineage>
        <taxon>Bacteria</taxon>
        <taxon>Candidatus Chisholmiibacteriota</taxon>
    </lineage>
</organism>
<dbReference type="EMBL" id="MHCI01000008">
    <property type="protein sequence ID" value="OGY16935.1"/>
    <property type="molecule type" value="Genomic_DNA"/>
</dbReference>
<evidence type="ECO:0000259" key="1">
    <source>
        <dbReference type="Pfam" id="PF00535"/>
    </source>
</evidence>